<name>A0ABW9QYZ6_9ACTN</name>
<dbReference type="PRINTS" id="PR01576">
    <property type="entry name" value="PDEFORMYLASE"/>
</dbReference>
<feature type="non-terminal residue" evidence="2">
    <location>
        <position position="1"/>
    </location>
</feature>
<dbReference type="InterPro" id="IPR036821">
    <property type="entry name" value="Peptide_deformylase_sf"/>
</dbReference>
<sequence>RRGYRPPLPVPWPPVDYRLRYWGDPVLTEPASEVGDLDGTIAALAEGMVATMHEAGGLGLAAPQVGVGKRLFVYQLDEDGEIRTIVNPTVAETDGEWEFEEGCLSMPGLYFPIVRPRRIHLTGWDLDGREVSVEADELEARCLQHELDHLDGVLLLSLLDDRQRRKALKVLRRRAGVTVGG</sequence>
<evidence type="ECO:0000313" key="3">
    <source>
        <dbReference type="Proteomes" id="UP000437736"/>
    </source>
</evidence>
<dbReference type="PANTHER" id="PTHR10458:SF22">
    <property type="entry name" value="PEPTIDE DEFORMYLASE"/>
    <property type="match status" value="1"/>
</dbReference>
<proteinExistence type="inferred from homology"/>
<dbReference type="SUPFAM" id="SSF56420">
    <property type="entry name" value="Peptide deformylase"/>
    <property type="match status" value="1"/>
</dbReference>
<dbReference type="Gene3D" id="3.90.45.10">
    <property type="entry name" value="Peptide deformylase"/>
    <property type="match status" value="1"/>
</dbReference>
<dbReference type="PIRSF" id="PIRSF004749">
    <property type="entry name" value="Pep_def"/>
    <property type="match status" value="1"/>
</dbReference>
<dbReference type="Proteomes" id="UP000437736">
    <property type="component" value="Unassembled WGS sequence"/>
</dbReference>
<comment type="similarity">
    <text evidence="1">Belongs to the polypeptide deformylase family.</text>
</comment>
<dbReference type="CDD" id="cd00487">
    <property type="entry name" value="Pep_deformylase"/>
    <property type="match status" value="1"/>
</dbReference>
<evidence type="ECO:0000313" key="2">
    <source>
        <dbReference type="EMBL" id="MST34923.1"/>
    </source>
</evidence>
<evidence type="ECO:0000256" key="1">
    <source>
        <dbReference type="ARBA" id="ARBA00010759"/>
    </source>
</evidence>
<dbReference type="InterPro" id="IPR023635">
    <property type="entry name" value="Peptide_deformylase"/>
</dbReference>
<gene>
    <name evidence="2" type="primary">def</name>
    <name evidence="2" type="ORF">GHK86_19620</name>
</gene>
<keyword evidence="3" id="KW-1185">Reference proteome</keyword>
<dbReference type="NCBIfam" id="NF001159">
    <property type="entry name" value="PRK00150.1-3"/>
    <property type="match status" value="1"/>
</dbReference>
<dbReference type="EMBL" id="WJHE01001305">
    <property type="protein sequence ID" value="MST34923.1"/>
    <property type="molecule type" value="Genomic_DNA"/>
</dbReference>
<keyword evidence="2" id="KW-0378">Hydrolase</keyword>
<accession>A0ABW9QYZ6</accession>
<dbReference type="NCBIfam" id="TIGR00079">
    <property type="entry name" value="pept_deformyl"/>
    <property type="match status" value="1"/>
</dbReference>
<dbReference type="GO" id="GO:0042586">
    <property type="term" value="F:peptide deformylase activity"/>
    <property type="evidence" value="ECO:0007669"/>
    <property type="project" value="UniProtKB-EC"/>
</dbReference>
<dbReference type="PANTHER" id="PTHR10458">
    <property type="entry name" value="PEPTIDE DEFORMYLASE"/>
    <property type="match status" value="1"/>
</dbReference>
<dbReference type="EC" id="3.5.1.88" evidence="2"/>
<protein>
    <submittedName>
        <fullName evidence="2">Peptide deformylase</fullName>
        <ecNumber evidence="2">3.5.1.88</ecNumber>
    </submittedName>
</protein>
<dbReference type="Pfam" id="PF01327">
    <property type="entry name" value="Pep_deformylase"/>
    <property type="match status" value="1"/>
</dbReference>
<comment type="caution">
    <text evidence="2">The sequence shown here is derived from an EMBL/GenBank/DDBJ whole genome shotgun (WGS) entry which is preliminary data.</text>
</comment>
<reference evidence="2 3" key="1">
    <citation type="submission" date="2019-11" db="EMBL/GenBank/DDBJ databases">
        <title>Acidiferrimicrobium australis gen. nov., sp. nov., an acidophilic and obligately heterotrophic, member of the Actinobacteria that catalyses dissimilatory oxido- reduction of iron isolated from metal-rich acidic water in Chile.</title>
        <authorList>
            <person name="Gonzalez D."/>
            <person name="Huber K."/>
            <person name="Hedrich S."/>
            <person name="Rojas-Villalobos C."/>
            <person name="Quatrini R."/>
            <person name="Dinamarca M.A."/>
            <person name="Schwarz A."/>
            <person name="Canales C."/>
            <person name="Nancucheo I."/>
        </authorList>
    </citation>
    <scope>NUCLEOTIDE SEQUENCE [LARGE SCALE GENOMIC DNA]</scope>
    <source>
        <strain evidence="2 3">USS-CCA1</strain>
    </source>
</reference>
<dbReference type="HAMAP" id="MF_00163">
    <property type="entry name" value="Pep_deformylase"/>
    <property type="match status" value="1"/>
</dbReference>
<organism evidence="2 3">
    <name type="scientific">Acidiferrimicrobium australe</name>
    <dbReference type="NCBI Taxonomy" id="2664430"/>
    <lineage>
        <taxon>Bacteria</taxon>
        <taxon>Bacillati</taxon>
        <taxon>Actinomycetota</taxon>
        <taxon>Acidimicrobiia</taxon>
        <taxon>Acidimicrobiales</taxon>
        <taxon>Acidimicrobiaceae</taxon>
        <taxon>Acidiferrimicrobium</taxon>
    </lineage>
</organism>